<keyword evidence="1" id="KW-0472">Membrane</keyword>
<proteinExistence type="predicted"/>
<gene>
    <name evidence="2" type="ORF">GOMPHAMPRED_008093</name>
</gene>
<keyword evidence="3" id="KW-1185">Reference proteome</keyword>
<feature type="transmembrane region" description="Helical" evidence="1">
    <location>
        <begin position="139"/>
        <end position="162"/>
    </location>
</feature>
<dbReference type="Proteomes" id="UP000664169">
    <property type="component" value="Unassembled WGS sequence"/>
</dbReference>
<keyword evidence="1" id="KW-0812">Transmembrane</keyword>
<evidence type="ECO:0000256" key="1">
    <source>
        <dbReference type="SAM" id="Phobius"/>
    </source>
</evidence>
<protein>
    <submittedName>
        <fullName evidence="2">Uncharacterized protein</fullName>
    </submittedName>
</protein>
<evidence type="ECO:0000313" key="2">
    <source>
        <dbReference type="EMBL" id="CAF9914184.1"/>
    </source>
</evidence>
<name>A0A8H3IHT7_9LECA</name>
<keyword evidence="1" id="KW-1133">Transmembrane helix</keyword>
<feature type="transmembrane region" description="Helical" evidence="1">
    <location>
        <begin position="33"/>
        <end position="56"/>
    </location>
</feature>
<reference evidence="2" key="1">
    <citation type="submission" date="2021-03" db="EMBL/GenBank/DDBJ databases">
        <authorList>
            <person name="Tagirdzhanova G."/>
        </authorList>
    </citation>
    <scope>NUCLEOTIDE SEQUENCE</scope>
</reference>
<dbReference type="AlphaFoldDB" id="A0A8H3IHT7"/>
<feature type="transmembrane region" description="Helical" evidence="1">
    <location>
        <begin position="94"/>
        <end position="118"/>
    </location>
</feature>
<sequence length="507" mass="56746">MADAREPVPYVYSECQDVEAQRLTYDKGRGTRMVALILLIIAFLLFATFTGVSGFLPVHNGTLVWTTALAPGSALRLGVAFQTDTEFAAKGLSLAFFLVMWIMTSNLNFIHGVSLRWAKAEEHKLEYNHILRVFNPSKISITNGITANVLWAICLFLCYGGAATAFYQETIITSDITKVHIVYIDAVSLGACGLSGLILSIIAAAGWWTGERSGRIKTWNSHPLNTALACKEENIITRFAPHDNPFHTSLRRDFKYKLLTRQPSARDTIPTFVTLAFVLSKRIHTKHDDWAWHFTSTPIIDESGYQSIQITNRLTFSTIRNLPDWVQFWLPLLYGCVSQSLSTLTFHINDFIVDIRRDEACWHELISRRGATLHKNPLKLAMISKGAFAVSCSQPIAQWLFSAGVFPIGFNPLPLVVLVGVMLVLTVVAWLADRWHRWGQLPATYGHLQSIVDLVDDWGNGGKGRIWWGDKGPVPEGHDGINVRRMGTSAQKGAVREIQKGQFYVLM</sequence>
<organism evidence="2 3">
    <name type="scientific">Gomphillus americanus</name>
    <dbReference type="NCBI Taxonomy" id="1940652"/>
    <lineage>
        <taxon>Eukaryota</taxon>
        <taxon>Fungi</taxon>
        <taxon>Dikarya</taxon>
        <taxon>Ascomycota</taxon>
        <taxon>Pezizomycotina</taxon>
        <taxon>Lecanoromycetes</taxon>
        <taxon>OSLEUM clade</taxon>
        <taxon>Ostropomycetidae</taxon>
        <taxon>Ostropales</taxon>
        <taxon>Graphidaceae</taxon>
        <taxon>Gomphilloideae</taxon>
        <taxon>Gomphillus</taxon>
    </lineage>
</organism>
<dbReference type="OrthoDB" id="5428809at2759"/>
<feature type="transmembrane region" description="Helical" evidence="1">
    <location>
        <begin position="182"/>
        <end position="208"/>
    </location>
</feature>
<evidence type="ECO:0000313" key="3">
    <source>
        <dbReference type="Proteomes" id="UP000664169"/>
    </source>
</evidence>
<comment type="caution">
    <text evidence="2">The sequence shown here is derived from an EMBL/GenBank/DDBJ whole genome shotgun (WGS) entry which is preliminary data.</text>
</comment>
<dbReference type="EMBL" id="CAJPDQ010000009">
    <property type="protein sequence ID" value="CAF9914184.1"/>
    <property type="molecule type" value="Genomic_DNA"/>
</dbReference>
<accession>A0A8H3IHT7</accession>
<feature type="transmembrane region" description="Helical" evidence="1">
    <location>
        <begin position="413"/>
        <end position="432"/>
    </location>
</feature>